<dbReference type="AlphaFoldDB" id="A0A3R7W197"/>
<organism evidence="1 2">
    <name type="scientific">Peronospora effusa</name>
    <dbReference type="NCBI Taxonomy" id="542832"/>
    <lineage>
        <taxon>Eukaryota</taxon>
        <taxon>Sar</taxon>
        <taxon>Stramenopiles</taxon>
        <taxon>Oomycota</taxon>
        <taxon>Peronosporomycetes</taxon>
        <taxon>Peronosporales</taxon>
        <taxon>Peronosporaceae</taxon>
        <taxon>Peronospora</taxon>
    </lineage>
</organism>
<sequence>MPLTSWTASSSWRGICNKSVLDQILISLPLKYKLKLKLRELVDGLVICVKDDQKEGVTSRAVNGDRDAAVEATNVKEAGQEIIVMKNKARHGLETRLGVLNGHAHDFPTAAHDFPTAAHDFQYVLRRQLSINIATK</sequence>
<dbReference type="EMBL" id="QKXF01000369">
    <property type="protein sequence ID" value="RQM12022.1"/>
    <property type="molecule type" value="Genomic_DNA"/>
</dbReference>
<accession>A0A3R7W197</accession>
<protein>
    <submittedName>
        <fullName evidence="1">Uncharacterized protein</fullName>
    </submittedName>
</protein>
<comment type="caution">
    <text evidence="1">The sequence shown here is derived from an EMBL/GenBank/DDBJ whole genome shotgun (WGS) entry which is preliminary data.</text>
</comment>
<evidence type="ECO:0000313" key="1">
    <source>
        <dbReference type="EMBL" id="RQM12022.1"/>
    </source>
</evidence>
<dbReference type="Proteomes" id="UP000286097">
    <property type="component" value="Unassembled WGS sequence"/>
</dbReference>
<evidence type="ECO:0000313" key="2">
    <source>
        <dbReference type="Proteomes" id="UP000286097"/>
    </source>
</evidence>
<dbReference type="VEuPathDB" id="FungiDB:DD237_006942"/>
<name>A0A3R7W197_9STRA</name>
<reference evidence="1 2" key="1">
    <citation type="submission" date="2018-06" db="EMBL/GenBank/DDBJ databases">
        <title>Comparative genomics of downy mildews reveals potential adaptations to biotrophy.</title>
        <authorList>
            <person name="Fletcher K."/>
            <person name="Klosterman S.J."/>
            <person name="Derevnina L."/>
            <person name="Martin F."/>
            <person name="Koike S."/>
            <person name="Reyes Chin-Wo S."/>
            <person name="Mou B."/>
            <person name="Michelmore R."/>
        </authorList>
    </citation>
    <scope>NUCLEOTIDE SEQUENCE [LARGE SCALE GENOMIC DNA]</scope>
    <source>
        <strain evidence="1 2">R13</strain>
    </source>
</reference>
<proteinExistence type="predicted"/>
<gene>
    <name evidence="1" type="ORF">DD237_006942</name>
</gene>